<dbReference type="AlphaFoldDB" id="A0A0A8YXM8"/>
<evidence type="ECO:0000313" key="1">
    <source>
        <dbReference type="EMBL" id="JAD31904.1"/>
    </source>
</evidence>
<dbReference type="EMBL" id="GBRH01265991">
    <property type="protein sequence ID" value="JAD31904.1"/>
    <property type="molecule type" value="Transcribed_RNA"/>
</dbReference>
<name>A0A0A8YXM8_ARUDO</name>
<sequence length="37" mass="4104">MNTNSTVSDFCSRTTPCAYCALQISNSLMFIVFNIPI</sequence>
<proteinExistence type="predicted"/>
<accession>A0A0A8YXM8</accession>
<reference evidence="1" key="1">
    <citation type="submission" date="2014-09" db="EMBL/GenBank/DDBJ databases">
        <authorList>
            <person name="Magalhaes I.L.F."/>
            <person name="Oliveira U."/>
            <person name="Santos F.R."/>
            <person name="Vidigal T.H.D.A."/>
            <person name="Brescovit A.D."/>
            <person name="Santos A.J."/>
        </authorList>
    </citation>
    <scope>NUCLEOTIDE SEQUENCE</scope>
    <source>
        <tissue evidence="1">Shoot tissue taken approximately 20 cm above the soil surface</tissue>
    </source>
</reference>
<organism evidence="1">
    <name type="scientific">Arundo donax</name>
    <name type="common">Giant reed</name>
    <name type="synonym">Donax arundinaceus</name>
    <dbReference type="NCBI Taxonomy" id="35708"/>
    <lineage>
        <taxon>Eukaryota</taxon>
        <taxon>Viridiplantae</taxon>
        <taxon>Streptophyta</taxon>
        <taxon>Embryophyta</taxon>
        <taxon>Tracheophyta</taxon>
        <taxon>Spermatophyta</taxon>
        <taxon>Magnoliopsida</taxon>
        <taxon>Liliopsida</taxon>
        <taxon>Poales</taxon>
        <taxon>Poaceae</taxon>
        <taxon>PACMAD clade</taxon>
        <taxon>Arundinoideae</taxon>
        <taxon>Arundineae</taxon>
        <taxon>Arundo</taxon>
    </lineage>
</organism>
<protein>
    <submittedName>
        <fullName evidence="1">Uncharacterized protein</fullName>
    </submittedName>
</protein>
<reference evidence="1" key="2">
    <citation type="journal article" date="2015" name="Data Brief">
        <title>Shoot transcriptome of the giant reed, Arundo donax.</title>
        <authorList>
            <person name="Barrero R.A."/>
            <person name="Guerrero F.D."/>
            <person name="Moolhuijzen P."/>
            <person name="Goolsby J.A."/>
            <person name="Tidwell J."/>
            <person name="Bellgard S.E."/>
            <person name="Bellgard M.I."/>
        </authorList>
    </citation>
    <scope>NUCLEOTIDE SEQUENCE</scope>
    <source>
        <tissue evidence="1">Shoot tissue taken approximately 20 cm above the soil surface</tissue>
    </source>
</reference>